<organism evidence="2">
    <name type="scientific">Cuerna arida</name>
    <dbReference type="NCBI Taxonomy" id="1464854"/>
    <lineage>
        <taxon>Eukaryota</taxon>
        <taxon>Metazoa</taxon>
        <taxon>Ecdysozoa</taxon>
        <taxon>Arthropoda</taxon>
        <taxon>Hexapoda</taxon>
        <taxon>Insecta</taxon>
        <taxon>Pterygota</taxon>
        <taxon>Neoptera</taxon>
        <taxon>Paraneoptera</taxon>
        <taxon>Hemiptera</taxon>
        <taxon>Auchenorrhyncha</taxon>
        <taxon>Membracoidea</taxon>
        <taxon>Cicadellidae</taxon>
        <taxon>Cicadellinae</taxon>
        <taxon>Proconiini</taxon>
        <taxon>Cuerna</taxon>
    </lineage>
</organism>
<dbReference type="EMBL" id="GECZ01005209">
    <property type="protein sequence ID" value="JAS64560.1"/>
    <property type="molecule type" value="Transcribed_RNA"/>
</dbReference>
<proteinExistence type="predicted"/>
<name>A0A1B6GQ88_9HEMI</name>
<evidence type="ECO:0000256" key="1">
    <source>
        <dbReference type="SAM" id="MobiDB-lite"/>
    </source>
</evidence>
<protein>
    <submittedName>
        <fullName evidence="2">Uncharacterized protein</fullName>
    </submittedName>
</protein>
<accession>A0A1B6GQ88</accession>
<feature type="region of interest" description="Disordered" evidence="1">
    <location>
        <begin position="1"/>
        <end position="43"/>
    </location>
</feature>
<dbReference type="AlphaFoldDB" id="A0A1B6GQ88"/>
<evidence type="ECO:0000313" key="2">
    <source>
        <dbReference type="EMBL" id="JAS64560.1"/>
    </source>
</evidence>
<gene>
    <name evidence="2" type="ORF">g.10858</name>
</gene>
<sequence>RQNVPRFVYTDGSGAPRPRRRRPRPVPEEEPPAPQVDEPMEVEPPILQDDEPMVVVELQPPILQDDAPMALVEAEGPAEHDDAISPDVTPPNIWTELSVRDLLKEKVKTTDMVLRFSDCCEVGVSSRRSAASLFSVLLRLYAKKEIQLWQTDESGDPTKIFIKLLVSDEP</sequence>
<reference evidence="2" key="1">
    <citation type="submission" date="2015-11" db="EMBL/GenBank/DDBJ databases">
        <title>De novo transcriptome assembly of four potential Pierce s Disease insect vectors from Arizona vineyards.</title>
        <authorList>
            <person name="Tassone E.E."/>
        </authorList>
    </citation>
    <scope>NUCLEOTIDE SEQUENCE</scope>
</reference>
<feature type="non-terminal residue" evidence="2">
    <location>
        <position position="1"/>
    </location>
</feature>